<dbReference type="GO" id="GO:0005886">
    <property type="term" value="C:plasma membrane"/>
    <property type="evidence" value="ECO:0007669"/>
    <property type="project" value="UniProtKB-SubCell"/>
</dbReference>
<dbReference type="InterPro" id="IPR035076">
    <property type="entry name" value="Toxin/TOLIP"/>
</dbReference>
<sequence length="325" mass="35619">GHCGAVTAERTQWRVTSETMAHSPRGRPGGINVEGALLAASSKFLQGSSRRWLQRALSPEGLLLAVHSWASRQRVMRTDPRRHALMSEGASTSHGDRVQDAVRRPPSARFARLLLLPLPERVYVPPRPHLTSRQDPMGRAGSAGGFEAFGHMGGCAEEGVSDREEGASCREEWGGSAGTGLRREGSIPSLSRPGTYSLKCYSCTMINNFNCPVIHTCVYEIRRCLTISIRLNTRELLVYKNCTNNCTFVYPEQVPPEAPRKVKTTHFYYVRCCGAMLCNEGGPTNMERDILPEVPIEEEIEGTERVGGPGLLLSLASLLAGRALT</sequence>
<dbReference type="Proteomes" id="UP000700334">
    <property type="component" value="Unassembled WGS sequence"/>
</dbReference>
<dbReference type="InterPro" id="IPR052874">
    <property type="entry name" value="Sperm-ZP_regulatory"/>
</dbReference>
<comment type="caution">
    <text evidence="8">The sequence shown here is derived from an EMBL/GenBank/DDBJ whole genome shotgun (WGS) entry which is preliminary data.</text>
</comment>
<organism evidence="8 9">
    <name type="scientific">Galemys pyrenaicus</name>
    <name type="common">Iberian desman</name>
    <name type="synonym">Pyrenean desman</name>
    <dbReference type="NCBI Taxonomy" id="202257"/>
    <lineage>
        <taxon>Eukaryota</taxon>
        <taxon>Metazoa</taxon>
        <taxon>Chordata</taxon>
        <taxon>Craniata</taxon>
        <taxon>Vertebrata</taxon>
        <taxon>Euteleostomi</taxon>
        <taxon>Mammalia</taxon>
        <taxon>Eutheria</taxon>
        <taxon>Laurasiatheria</taxon>
        <taxon>Eulipotyphla</taxon>
        <taxon>Talpidae</taxon>
        <taxon>Galemys</taxon>
    </lineage>
</organism>
<evidence type="ECO:0000259" key="7">
    <source>
        <dbReference type="SMART" id="SM00134"/>
    </source>
</evidence>
<reference evidence="8" key="1">
    <citation type="journal article" date="2021" name="Evol. Appl.">
        <title>The genome of the Pyrenean desman and the effects of bottlenecks and inbreeding on the genomic landscape of an endangered species.</title>
        <authorList>
            <person name="Escoda L."/>
            <person name="Castresana J."/>
        </authorList>
    </citation>
    <scope>NUCLEOTIDE SEQUENCE</scope>
    <source>
        <strain evidence="8">IBE-C5619</strain>
    </source>
</reference>
<keyword evidence="5" id="KW-0325">Glycoprotein</keyword>
<accession>A0A8J6ABL2</accession>
<evidence type="ECO:0000256" key="5">
    <source>
        <dbReference type="ARBA" id="ARBA00023180"/>
    </source>
</evidence>
<dbReference type="InterPro" id="IPR016054">
    <property type="entry name" value="LY6_UPA_recep-like"/>
</dbReference>
<name>A0A8J6ABL2_GALPY</name>
<dbReference type="PANTHER" id="PTHR15049:SF2">
    <property type="entry name" value="GLYCOSYL-PHOSPHATIDYLINOSITOL-ANCHORED MOLECULE-LIKE PROTEIN"/>
    <property type="match status" value="1"/>
</dbReference>
<keyword evidence="4" id="KW-0472">Membrane</keyword>
<evidence type="ECO:0000313" key="8">
    <source>
        <dbReference type="EMBL" id="KAG8515385.1"/>
    </source>
</evidence>
<dbReference type="EMBL" id="JAGFMF010011709">
    <property type="protein sequence ID" value="KAG8515385.1"/>
    <property type="molecule type" value="Genomic_DNA"/>
</dbReference>
<feature type="region of interest" description="Disordered" evidence="6">
    <location>
        <begin position="166"/>
        <end position="186"/>
    </location>
</feature>
<dbReference type="SMART" id="SM00134">
    <property type="entry name" value="LU"/>
    <property type="match status" value="1"/>
</dbReference>
<evidence type="ECO:0000256" key="4">
    <source>
        <dbReference type="ARBA" id="ARBA00023136"/>
    </source>
</evidence>
<dbReference type="Pfam" id="PF00087">
    <property type="entry name" value="Toxin_TOLIP"/>
    <property type="match status" value="1"/>
</dbReference>
<evidence type="ECO:0000256" key="3">
    <source>
        <dbReference type="ARBA" id="ARBA00022729"/>
    </source>
</evidence>
<keyword evidence="3" id="KW-0732">Signal</keyword>
<dbReference type="SUPFAM" id="SSF57302">
    <property type="entry name" value="Snake toxin-like"/>
    <property type="match status" value="1"/>
</dbReference>
<evidence type="ECO:0000256" key="1">
    <source>
        <dbReference type="ARBA" id="ARBA00004236"/>
    </source>
</evidence>
<proteinExistence type="predicted"/>
<dbReference type="OrthoDB" id="9837583at2759"/>
<feature type="domain" description="UPAR/Ly6" evidence="7">
    <location>
        <begin position="198"/>
        <end position="291"/>
    </location>
</feature>
<protein>
    <submittedName>
        <fullName evidence="8">Glycosyl-phosphatidylinositol-anchored molecule-like protein</fullName>
    </submittedName>
</protein>
<evidence type="ECO:0000313" key="9">
    <source>
        <dbReference type="Proteomes" id="UP000700334"/>
    </source>
</evidence>
<gene>
    <name evidence="8" type="ORF">J0S82_019162</name>
</gene>
<dbReference type="Gene3D" id="2.10.60.10">
    <property type="entry name" value="CD59"/>
    <property type="match status" value="1"/>
</dbReference>
<dbReference type="CDD" id="cd23555">
    <property type="entry name" value="TFP_LU_ECD_GML"/>
    <property type="match status" value="1"/>
</dbReference>
<evidence type="ECO:0000256" key="6">
    <source>
        <dbReference type="SAM" id="MobiDB-lite"/>
    </source>
</evidence>
<feature type="non-terminal residue" evidence="8">
    <location>
        <position position="1"/>
    </location>
</feature>
<keyword evidence="2" id="KW-1003">Cell membrane</keyword>
<evidence type="ECO:0000256" key="2">
    <source>
        <dbReference type="ARBA" id="ARBA00022475"/>
    </source>
</evidence>
<keyword evidence="9" id="KW-1185">Reference proteome</keyword>
<dbReference type="PANTHER" id="PTHR15049">
    <property type="entry name" value="GLYCOSYL-PHOSPHATIDYLINOSITOL-ANCHORED MOLECULE-LIKE PROTEIN-RELATED"/>
    <property type="match status" value="1"/>
</dbReference>
<comment type="subcellular location">
    <subcellularLocation>
        <location evidence="1">Cell membrane</location>
    </subcellularLocation>
</comment>
<dbReference type="AlphaFoldDB" id="A0A8J6ABL2"/>
<dbReference type="InterPro" id="IPR045860">
    <property type="entry name" value="Snake_toxin-like_sf"/>
</dbReference>